<feature type="region of interest" description="Disordered" evidence="1">
    <location>
        <begin position="116"/>
        <end position="139"/>
    </location>
</feature>
<dbReference type="Gramene" id="AUR62005808-RA">
    <property type="protein sequence ID" value="AUR62005808-RA:cds"/>
    <property type="gene ID" value="AUR62005808"/>
</dbReference>
<evidence type="ECO:0000313" key="3">
    <source>
        <dbReference type="Proteomes" id="UP000596660"/>
    </source>
</evidence>
<dbReference type="AlphaFoldDB" id="A0A803L1S0"/>
<dbReference type="EnsemblPlants" id="AUR62005808-RA">
    <property type="protein sequence ID" value="AUR62005808-RA:cds"/>
    <property type="gene ID" value="AUR62005808"/>
</dbReference>
<keyword evidence="3" id="KW-1185">Reference proteome</keyword>
<evidence type="ECO:0000256" key="1">
    <source>
        <dbReference type="SAM" id="MobiDB-lite"/>
    </source>
</evidence>
<accession>A0A803L1S0</accession>
<organism evidence="2 3">
    <name type="scientific">Chenopodium quinoa</name>
    <name type="common">Quinoa</name>
    <dbReference type="NCBI Taxonomy" id="63459"/>
    <lineage>
        <taxon>Eukaryota</taxon>
        <taxon>Viridiplantae</taxon>
        <taxon>Streptophyta</taxon>
        <taxon>Embryophyta</taxon>
        <taxon>Tracheophyta</taxon>
        <taxon>Spermatophyta</taxon>
        <taxon>Magnoliopsida</taxon>
        <taxon>eudicotyledons</taxon>
        <taxon>Gunneridae</taxon>
        <taxon>Pentapetalae</taxon>
        <taxon>Caryophyllales</taxon>
        <taxon>Chenopodiaceae</taxon>
        <taxon>Chenopodioideae</taxon>
        <taxon>Atripliceae</taxon>
        <taxon>Chenopodium</taxon>
    </lineage>
</organism>
<reference evidence="2" key="1">
    <citation type="journal article" date="2017" name="Nature">
        <title>The genome of Chenopodium quinoa.</title>
        <authorList>
            <person name="Jarvis D.E."/>
            <person name="Ho Y.S."/>
            <person name="Lightfoot D.J."/>
            <person name="Schmoeckel S.M."/>
            <person name="Li B."/>
            <person name="Borm T.J.A."/>
            <person name="Ohyanagi H."/>
            <person name="Mineta K."/>
            <person name="Michell C.T."/>
            <person name="Saber N."/>
            <person name="Kharbatia N.M."/>
            <person name="Rupper R.R."/>
            <person name="Sharp A.R."/>
            <person name="Dally N."/>
            <person name="Boughton B.A."/>
            <person name="Woo Y.H."/>
            <person name="Gao G."/>
            <person name="Schijlen E.G.W.M."/>
            <person name="Guo X."/>
            <person name="Momin A.A."/>
            <person name="Negrao S."/>
            <person name="Al-Babili S."/>
            <person name="Gehring C."/>
            <person name="Roessner U."/>
            <person name="Jung C."/>
            <person name="Murphy K."/>
            <person name="Arold S.T."/>
            <person name="Gojobori T."/>
            <person name="van der Linden C.G."/>
            <person name="van Loo E.N."/>
            <person name="Jellen E.N."/>
            <person name="Maughan P.J."/>
            <person name="Tester M."/>
        </authorList>
    </citation>
    <scope>NUCLEOTIDE SEQUENCE [LARGE SCALE GENOMIC DNA]</scope>
    <source>
        <strain evidence="2">cv. PI 614886</strain>
    </source>
</reference>
<name>A0A803L1S0_CHEQI</name>
<evidence type="ECO:0000313" key="2">
    <source>
        <dbReference type="EnsemblPlants" id="AUR62005808-RA:cds"/>
    </source>
</evidence>
<proteinExistence type="predicted"/>
<sequence>MEKVFTSIQTMPNSPSTNLERFIPVLLVTKESGDVCQSDTHERFTRWTRPTFLLDRFLQLKDMYVKIRSAAKLELQEHEGLNNLPNKEREFVVTRSMKQDQMISKDKVTEDFIEGRMDFEKNDYGPPSSNPIHTPRPPH</sequence>
<dbReference type="Proteomes" id="UP000596660">
    <property type="component" value="Unplaced"/>
</dbReference>
<reference evidence="2" key="2">
    <citation type="submission" date="2021-03" db="UniProtKB">
        <authorList>
            <consortium name="EnsemblPlants"/>
        </authorList>
    </citation>
    <scope>IDENTIFICATION</scope>
</reference>
<protein>
    <submittedName>
        <fullName evidence="2">Uncharacterized protein</fullName>
    </submittedName>
</protein>